<dbReference type="Gene3D" id="3.40.50.150">
    <property type="entry name" value="Vaccinia Virus protein VP39"/>
    <property type="match status" value="1"/>
</dbReference>
<keyword evidence="1" id="KW-0808">Transferase</keyword>
<organism evidence="1 2">
    <name type="scientific">Pseudoduganella armeniaca</name>
    <dbReference type="NCBI Taxonomy" id="2072590"/>
    <lineage>
        <taxon>Bacteria</taxon>
        <taxon>Pseudomonadati</taxon>
        <taxon>Pseudomonadota</taxon>
        <taxon>Betaproteobacteria</taxon>
        <taxon>Burkholderiales</taxon>
        <taxon>Oxalobacteraceae</taxon>
        <taxon>Telluria group</taxon>
        <taxon>Pseudoduganella</taxon>
    </lineage>
</organism>
<reference evidence="1 2" key="1">
    <citation type="submission" date="2018-03" db="EMBL/GenBank/DDBJ databases">
        <title>Massilia armeniaca sp. nov., isolated from desert soil.</title>
        <authorList>
            <person name="Huang H."/>
            <person name="Ren M."/>
        </authorList>
    </citation>
    <scope>NUCLEOTIDE SEQUENCE [LARGE SCALE GENOMIC DNA]</scope>
    <source>
        <strain evidence="1 2">ZMN-3</strain>
    </source>
</reference>
<dbReference type="SUPFAM" id="SSF53335">
    <property type="entry name" value="S-adenosyl-L-methionine-dependent methyltransferases"/>
    <property type="match status" value="1"/>
</dbReference>
<dbReference type="AlphaFoldDB" id="A0A2R4CBC5"/>
<dbReference type="EMBL" id="CP028324">
    <property type="protein sequence ID" value="AVR96862.1"/>
    <property type="molecule type" value="Genomic_DNA"/>
</dbReference>
<dbReference type="RefSeq" id="WP_107142211.1">
    <property type="nucleotide sequence ID" value="NZ_CP028324.1"/>
</dbReference>
<dbReference type="KEGG" id="masz:C9I28_15205"/>
<dbReference type="GO" id="GO:0032259">
    <property type="term" value="P:methylation"/>
    <property type="evidence" value="ECO:0007669"/>
    <property type="project" value="UniProtKB-KW"/>
</dbReference>
<accession>A0A2R4CBC5</accession>
<evidence type="ECO:0000313" key="2">
    <source>
        <dbReference type="Proteomes" id="UP000240505"/>
    </source>
</evidence>
<keyword evidence="2" id="KW-1185">Reference proteome</keyword>
<protein>
    <submittedName>
        <fullName evidence="1">Class I SAM-dependent methyltransferase</fullName>
    </submittedName>
</protein>
<dbReference type="Proteomes" id="UP000240505">
    <property type="component" value="Chromosome"/>
</dbReference>
<keyword evidence="1" id="KW-0489">Methyltransferase</keyword>
<gene>
    <name evidence="1" type="ORF">C9I28_15205</name>
</gene>
<proteinExistence type="predicted"/>
<dbReference type="Pfam" id="PF13578">
    <property type="entry name" value="Methyltransf_24"/>
    <property type="match status" value="1"/>
</dbReference>
<dbReference type="OrthoDB" id="823440at2"/>
<dbReference type="GO" id="GO:0008168">
    <property type="term" value="F:methyltransferase activity"/>
    <property type="evidence" value="ECO:0007669"/>
    <property type="project" value="UniProtKB-KW"/>
</dbReference>
<evidence type="ECO:0000313" key="1">
    <source>
        <dbReference type="EMBL" id="AVR96862.1"/>
    </source>
</evidence>
<sequence>MFPLTSVLFLAATLLLCGYTLHKVRLIHLLLHDVRDRSQRDNAGLFRQLEALQGLYTDLGLTHSLPDTRGWAASPDFLLMLARHALAEQPRVIVECSSGTSTVVLARCLQLNGAGKLYSLEHEPHYAAETRRQLARHGLSDWAVVLDAPLQAQDFGNATWPWYSAQALPDTLRIDMIAIDGPPQATRALARYPAGPALFARLTPGAAVFLDDAGRPDEQAILDRWAEEYPELEQHQPACEKGAAVLYYRPRA</sequence>
<dbReference type="InterPro" id="IPR029063">
    <property type="entry name" value="SAM-dependent_MTases_sf"/>
</dbReference>
<name>A0A2R4CBC5_9BURK</name>